<comment type="caution">
    <text evidence="1">The sequence shown here is derived from an EMBL/GenBank/DDBJ whole genome shotgun (WGS) entry which is preliminary data.</text>
</comment>
<evidence type="ECO:0000313" key="1">
    <source>
        <dbReference type="EMBL" id="CAG8461509.1"/>
    </source>
</evidence>
<dbReference type="AlphaFoldDB" id="A0A9N8Z2I3"/>
<gene>
    <name evidence="1" type="ORF">FMOSSE_LOCUS2061</name>
</gene>
<accession>A0A9N8Z2I3</accession>
<keyword evidence="2" id="KW-1185">Reference proteome</keyword>
<name>A0A9N8Z2I3_FUNMO</name>
<evidence type="ECO:0000313" key="2">
    <source>
        <dbReference type="Proteomes" id="UP000789375"/>
    </source>
</evidence>
<organism evidence="1 2">
    <name type="scientific">Funneliformis mosseae</name>
    <name type="common">Endomycorrhizal fungus</name>
    <name type="synonym">Glomus mosseae</name>
    <dbReference type="NCBI Taxonomy" id="27381"/>
    <lineage>
        <taxon>Eukaryota</taxon>
        <taxon>Fungi</taxon>
        <taxon>Fungi incertae sedis</taxon>
        <taxon>Mucoromycota</taxon>
        <taxon>Glomeromycotina</taxon>
        <taxon>Glomeromycetes</taxon>
        <taxon>Glomerales</taxon>
        <taxon>Glomeraceae</taxon>
        <taxon>Funneliformis</taxon>
    </lineage>
</organism>
<dbReference type="EMBL" id="CAJVPP010000254">
    <property type="protein sequence ID" value="CAG8461509.1"/>
    <property type="molecule type" value="Genomic_DNA"/>
</dbReference>
<protein>
    <submittedName>
        <fullName evidence="1">14389_t:CDS:1</fullName>
    </submittedName>
</protein>
<dbReference type="Proteomes" id="UP000789375">
    <property type="component" value="Unassembled WGS sequence"/>
</dbReference>
<proteinExistence type="predicted"/>
<reference evidence="1" key="1">
    <citation type="submission" date="2021-06" db="EMBL/GenBank/DDBJ databases">
        <authorList>
            <person name="Kallberg Y."/>
            <person name="Tangrot J."/>
            <person name="Rosling A."/>
        </authorList>
    </citation>
    <scope>NUCLEOTIDE SEQUENCE</scope>
    <source>
        <strain evidence="1">87-6 pot B 2015</strain>
    </source>
</reference>
<sequence>MPIDLTDNQLLIITNNNISTWIKNLITPTLLFFKLFLRFERSSMILQLRFFQPGVSPAPFPQPVNPEGFRLPLVVVDEMATYRSDLRLSEKSDMAYVEQLKELISDKNFNAVKFYKNLNFPFARKKEAEEVLHESLKIISSENNVKARKLLANFDKLINANSVVTYWDGIYIQNEKNKTQFIKDALKEKDKQESYQIKLNVREEHIIESNLLLAEKRKNKEEFLTPPNKVRICDAGYNSDSSEESYSSPEYEVAPRSLTNVFLELKDSCASGEVDDGTIFKSMNNGGDYILEPKDNHERSNVEVQQKLISESVEGNHPEVKQHDSVPKRKVASKPKYIQHDLAQDLLSSLRLCPLKGNKWLWNGLEICNYLQDDNNTRTPLNIGVVNFHNNLCMEPLPSSMITYIQEQMENEDVNTIFFDDGKKFGINKFSIDIDEDVMKYLDAFQDCTSLDALRKTLHENSVHNCPNLNFNISYIYSFFNHMYNLYSNETLSHALTEYEYDSYVWTPLLCNAFMEKGDIQISSGEVSSVAYDKLKKLAQLQTKSGPKIDSKATIISISQEVLIRENGRYDIASKRKSDLSKLEYCSKVLLASAYLALPIVARSDIHMFEIYAIQTNASYIFENTICMLGLTDIIIPRTVDAFPKCVEAVCKVLSWKARSRNNTKTFHELIGKSASRLRERKYFTPKKLANRSKS</sequence>